<evidence type="ECO:0000313" key="2">
    <source>
        <dbReference type="Proteomes" id="UP000256429"/>
    </source>
</evidence>
<keyword evidence="1" id="KW-0378">Hydrolase</keyword>
<dbReference type="SUPFAM" id="SSF49464">
    <property type="entry name" value="Carboxypeptidase regulatory domain-like"/>
    <property type="match status" value="1"/>
</dbReference>
<proteinExistence type="predicted"/>
<comment type="caution">
    <text evidence="1">The sequence shown here is derived from an EMBL/GenBank/DDBJ whole genome shotgun (WGS) entry which is preliminary data.</text>
</comment>
<dbReference type="EMBL" id="QTTQ01000009">
    <property type="protein sequence ID" value="REE83217.1"/>
    <property type="molecule type" value="Genomic_DNA"/>
</dbReference>
<dbReference type="Gene3D" id="2.60.40.1120">
    <property type="entry name" value="Carboxypeptidase-like, regulatory domain"/>
    <property type="match status" value="1"/>
</dbReference>
<dbReference type="InterPro" id="IPR043741">
    <property type="entry name" value="DUF5686"/>
</dbReference>
<dbReference type="InterPro" id="IPR008969">
    <property type="entry name" value="CarboxyPept-like_regulatory"/>
</dbReference>
<keyword evidence="1" id="KW-0121">Carboxypeptidase</keyword>
<evidence type="ECO:0000313" key="1">
    <source>
        <dbReference type="EMBL" id="REE83217.1"/>
    </source>
</evidence>
<keyword evidence="2" id="KW-1185">Reference proteome</keyword>
<dbReference type="GO" id="GO:0004180">
    <property type="term" value="F:carboxypeptidase activity"/>
    <property type="evidence" value="ECO:0007669"/>
    <property type="project" value="UniProtKB-KW"/>
</dbReference>
<dbReference type="RefSeq" id="WP_115877893.1">
    <property type="nucleotide sequence ID" value="NZ_QTTQ01000009.1"/>
</dbReference>
<dbReference type="Pfam" id="PF18939">
    <property type="entry name" value="DUF5686"/>
    <property type="match status" value="1"/>
</dbReference>
<organism evidence="1 2">
    <name type="scientific">Lutibacter oceani</name>
    <dbReference type="NCBI Taxonomy" id="1853311"/>
    <lineage>
        <taxon>Bacteria</taxon>
        <taxon>Pseudomonadati</taxon>
        <taxon>Bacteroidota</taxon>
        <taxon>Flavobacteriia</taxon>
        <taxon>Flavobacteriales</taxon>
        <taxon>Flavobacteriaceae</taxon>
        <taxon>Lutibacter</taxon>
    </lineage>
</organism>
<name>A0A3D9RTM8_9FLAO</name>
<dbReference type="OrthoDB" id="604691at2"/>
<dbReference type="Pfam" id="PF13715">
    <property type="entry name" value="CarbopepD_reg_2"/>
    <property type="match status" value="1"/>
</dbReference>
<reference evidence="1 2" key="1">
    <citation type="submission" date="2018-08" db="EMBL/GenBank/DDBJ databases">
        <title>Genomic Encyclopedia of Type Strains, Phase III (KMG-III): the genomes of soil and plant-associated and newly described type strains.</title>
        <authorList>
            <person name="Whitman W."/>
        </authorList>
    </citation>
    <scope>NUCLEOTIDE SEQUENCE [LARGE SCALE GENOMIC DNA]</scope>
    <source>
        <strain evidence="1 2">325-5</strain>
    </source>
</reference>
<keyword evidence="1" id="KW-0645">Protease</keyword>
<dbReference type="Proteomes" id="UP000256429">
    <property type="component" value="Unassembled WGS sequence"/>
</dbReference>
<gene>
    <name evidence="1" type="ORF">BX611_0502</name>
</gene>
<sequence>MKKFLFLIYLIPLITFSQKQIQGIVVDSKTKNALPFASIITNTGFGTLTDVDGKFSIQTKNAFNQIKISYIGYKSVTVPINLKDKFISVKLTTSVESLNEVLITAKENPALQIIRNTIKNKVRNDIEKSLNSFKFNTYNKILVTANPDSINGKIDSIFIIKKDGQKEFSKLDSSNFKFKKDIVKQHIYISEKVSEYKFQKGKKKKEVVLASRMAGLKQPIYELLALTFQDLSFYNEFYTLAGTKYTNPIANNALKQYNYKILDTINNGIGESIIIYFKPKEKKEILGIEGVLYIDTKQFAITKAIAELKGIVNVKATQNYTFKKDYKIWFPSDMNIVLRKGDNDENIALFGGTVKFSQSQKNDSIINTKGKNESDVTYFISKSVNSNISINKPVIVKSAASTIQFNDDAHKKSEEFWNSFRTDSITKRGETTYVFLDSVAEKEGVEKKINLARNILKGYYPTKYINLDLGKILNLNNYEGLRLGFGGETNSNFSNTFKIESYVAYGTKDKDFKYSFGVSTRLNKDTNTWFGVNFTNELKEAASLDFIKENNSFSPINPRNLNIDKFYNYKTVNAFLIHDIQPNLETKFQLSSGDYLPVFNYHYISSNKNLINYKLTTATLGLQYNPKNEYMNSPVGKLKIKNEFPQFTFQLTKSFEDVFNGDFDFTQLNLRVLHKINRIRKAKTTIMAEGGIVFGEAPISHLYNSTPNYTFKSPWVKRITFAGKNSFETMGYNEFISDKFAAIHVKHELTPFKISSKFKPQLSLITRAAIGDIENPQYHTGLLFKSLNKGYLESGLELNSLFKGFGVSSFYRYGDYKNNEWSDNLAVKLTYKLRLGF</sequence>
<protein>
    <submittedName>
        <fullName evidence="1">Carboxypeptidase-like protein</fullName>
    </submittedName>
</protein>
<dbReference type="AlphaFoldDB" id="A0A3D9RTM8"/>
<accession>A0A3D9RTM8</accession>